<dbReference type="AlphaFoldDB" id="A0AAE2VDH2"/>
<keyword evidence="3" id="KW-1185">Reference proteome</keyword>
<dbReference type="EMBL" id="JAENIG010000010">
    <property type="protein sequence ID" value="MBK1856076.1"/>
    <property type="molecule type" value="Genomic_DNA"/>
</dbReference>
<protein>
    <submittedName>
        <fullName evidence="2">Uncharacterized protein</fullName>
    </submittedName>
</protein>
<feature type="signal peptide" evidence="1">
    <location>
        <begin position="1"/>
        <end position="21"/>
    </location>
</feature>
<keyword evidence="1" id="KW-0732">Signal</keyword>
<evidence type="ECO:0000313" key="2">
    <source>
        <dbReference type="EMBL" id="MBK1856076.1"/>
    </source>
</evidence>
<dbReference type="Proteomes" id="UP000634206">
    <property type="component" value="Unassembled WGS sequence"/>
</dbReference>
<sequence length="204" mass="22769">MKPWICLSLWLLGNTLGSVSAQQAAAQMSDAEVAAQVGKIRQWYSQIEGAKKLKKTTIKQGEDGGPGEYQLTRYTSADGELKKLHELASGEHGVSNETYYFHNGRLFFVYSAREEWRFTGEKTPSGEDEVIDLASQVRLYFHDGQCIKALEKRIAISGADELRQLLQKTPNKPKKIGAEDQVYAARAKALAAIKTQQDLKAYLE</sequence>
<proteinExistence type="predicted"/>
<dbReference type="RefSeq" id="WP_309490690.1">
    <property type="nucleotide sequence ID" value="NZ_JAENIG010000010.1"/>
</dbReference>
<reference evidence="2" key="1">
    <citation type="submission" date="2021-01" db="EMBL/GenBank/DDBJ databases">
        <title>Modified the classification status of verrucomicrobia.</title>
        <authorList>
            <person name="Feng X."/>
        </authorList>
    </citation>
    <scope>NUCLEOTIDE SEQUENCE</scope>
    <source>
        <strain evidence="2">5K15</strain>
    </source>
</reference>
<feature type="chain" id="PRO_5041996230" evidence="1">
    <location>
        <begin position="22"/>
        <end position="204"/>
    </location>
</feature>
<evidence type="ECO:0000256" key="1">
    <source>
        <dbReference type="SAM" id="SignalP"/>
    </source>
</evidence>
<organism evidence="2 3">
    <name type="scientific">Oceaniferula flava</name>
    <dbReference type="NCBI Taxonomy" id="2800421"/>
    <lineage>
        <taxon>Bacteria</taxon>
        <taxon>Pseudomonadati</taxon>
        <taxon>Verrucomicrobiota</taxon>
        <taxon>Verrucomicrobiia</taxon>
        <taxon>Verrucomicrobiales</taxon>
        <taxon>Verrucomicrobiaceae</taxon>
        <taxon>Oceaniferula</taxon>
    </lineage>
</organism>
<name>A0AAE2VDH2_9BACT</name>
<gene>
    <name evidence="2" type="ORF">JIN83_13970</name>
</gene>
<accession>A0AAE2VDH2</accession>
<comment type="caution">
    <text evidence="2">The sequence shown here is derived from an EMBL/GenBank/DDBJ whole genome shotgun (WGS) entry which is preliminary data.</text>
</comment>
<evidence type="ECO:0000313" key="3">
    <source>
        <dbReference type="Proteomes" id="UP000634206"/>
    </source>
</evidence>